<evidence type="ECO:0000259" key="10">
    <source>
        <dbReference type="Pfam" id="PF16134"/>
    </source>
</evidence>
<feature type="domain" description="THO complex subunit 2 N-terminal" evidence="10">
    <location>
        <begin position="5"/>
        <end position="287"/>
    </location>
</feature>
<dbReference type="GO" id="GO:0006397">
    <property type="term" value="P:mRNA processing"/>
    <property type="evidence" value="ECO:0007669"/>
    <property type="project" value="InterPro"/>
</dbReference>
<keyword evidence="6" id="KW-0175">Coiled coil</keyword>
<dbReference type="Pfam" id="PF11732">
    <property type="entry name" value="Thoc2"/>
    <property type="match status" value="1"/>
</dbReference>
<comment type="subcellular location">
    <subcellularLocation>
        <location evidence="1">Nucleus</location>
    </subcellularLocation>
</comment>
<keyword evidence="4" id="KW-0539">Nucleus</keyword>
<dbReference type="EnsemblMetazoa" id="tetur29g00500.1">
    <property type="protein sequence ID" value="tetur29g00500.1"/>
    <property type="gene ID" value="tetur29g00500"/>
</dbReference>
<dbReference type="Pfam" id="PF11262">
    <property type="entry name" value="Tho2"/>
    <property type="match status" value="1"/>
</dbReference>
<feature type="compositionally biased region" description="Gly residues" evidence="7">
    <location>
        <begin position="1286"/>
        <end position="1304"/>
    </location>
</feature>
<evidence type="ECO:0000256" key="7">
    <source>
        <dbReference type="SAM" id="MobiDB-lite"/>
    </source>
</evidence>
<evidence type="ECO:0000259" key="8">
    <source>
        <dbReference type="Pfam" id="PF11262"/>
    </source>
</evidence>
<evidence type="ECO:0000256" key="1">
    <source>
        <dbReference type="ARBA" id="ARBA00004123"/>
    </source>
</evidence>
<dbReference type="InterPro" id="IPR021418">
    <property type="entry name" value="THO_THOC2_C"/>
</dbReference>
<feature type="compositionally biased region" description="Basic and acidic residues" evidence="7">
    <location>
        <begin position="1181"/>
        <end position="1190"/>
    </location>
</feature>
<comment type="subunit">
    <text evidence="5">Component of the THO subcomplex, which is composed of THOC1, THOC2, THOC3, THOC5, THOC6 and THOC7. The THO subcomplex interacts with DDX39B to form the THO-DDX39B complex which multimerizes into a 28-subunit tetrameric assembly. Component of the transcription/export (TREX) complex at least composed of ALYREF/THOC4, DDX39B, SARNP/CIP29, CHTOP and the THO subcomplex; in the complex interacts with THOC1, THOC3, THOC5, THOC7 and DDX39B. TREX seems to have a dynamic structure involving ATP-dependent remodeling. Interacts with POLDIP3 and ZC3H11A.</text>
</comment>
<evidence type="ECO:0000256" key="5">
    <source>
        <dbReference type="ARBA" id="ARBA00047033"/>
    </source>
</evidence>
<feature type="compositionally biased region" description="Polar residues" evidence="7">
    <location>
        <begin position="1150"/>
        <end position="1160"/>
    </location>
</feature>
<dbReference type="GO" id="GO:0000445">
    <property type="term" value="C:THO complex part of transcription export complex"/>
    <property type="evidence" value="ECO:0007669"/>
    <property type="project" value="TreeGrafter"/>
</dbReference>
<feature type="coiled-coil region" evidence="6">
    <location>
        <begin position="860"/>
        <end position="923"/>
    </location>
</feature>
<dbReference type="HOGENOM" id="CLU_000511_5_0_1"/>
<reference evidence="11" key="2">
    <citation type="submission" date="2015-06" db="UniProtKB">
        <authorList>
            <consortium name="EnsemblMetazoa"/>
        </authorList>
    </citation>
    <scope>IDENTIFICATION</scope>
</reference>
<dbReference type="Pfam" id="PF16134">
    <property type="entry name" value="THOC2_N"/>
    <property type="match status" value="2"/>
</dbReference>
<evidence type="ECO:0000256" key="6">
    <source>
        <dbReference type="SAM" id="Coils"/>
    </source>
</evidence>
<feature type="domain" description="THO complex subunit 2 N-terminal" evidence="10">
    <location>
        <begin position="397"/>
        <end position="533"/>
    </location>
</feature>
<organism evidence="11 12">
    <name type="scientific">Tetranychus urticae</name>
    <name type="common">Two-spotted spider mite</name>
    <dbReference type="NCBI Taxonomy" id="32264"/>
    <lineage>
        <taxon>Eukaryota</taxon>
        <taxon>Metazoa</taxon>
        <taxon>Ecdysozoa</taxon>
        <taxon>Arthropoda</taxon>
        <taxon>Chelicerata</taxon>
        <taxon>Arachnida</taxon>
        <taxon>Acari</taxon>
        <taxon>Acariformes</taxon>
        <taxon>Trombidiformes</taxon>
        <taxon>Prostigmata</taxon>
        <taxon>Eleutherengona</taxon>
        <taxon>Raphignathae</taxon>
        <taxon>Tetranychoidea</taxon>
        <taxon>Tetranychidae</taxon>
        <taxon>Tetranychus</taxon>
    </lineage>
</organism>
<dbReference type="STRING" id="32264.T1KZY2"/>
<comment type="similarity">
    <text evidence="2">Belongs to the THOC2 family.</text>
</comment>
<evidence type="ECO:0000256" key="4">
    <source>
        <dbReference type="ARBA" id="ARBA00023242"/>
    </source>
</evidence>
<feature type="domain" description="THO complex subunitTHOC2 N-terminal" evidence="9">
    <location>
        <begin position="535"/>
        <end position="610"/>
    </location>
</feature>
<name>T1KZY2_TETUR</name>
<feature type="compositionally biased region" description="Low complexity" evidence="7">
    <location>
        <begin position="1330"/>
        <end position="1339"/>
    </location>
</feature>
<dbReference type="PANTHER" id="PTHR21597">
    <property type="entry name" value="THO2 PROTEIN"/>
    <property type="match status" value="1"/>
</dbReference>
<dbReference type="GO" id="GO:0003729">
    <property type="term" value="F:mRNA binding"/>
    <property type="evidence" value="ECO:0007669"/>
    <property type="project" value="TreeGrafter"/>
</dbReference>
<protein>
    <recommendedName>
        <fullName evidence="3">THO complex subunit 2</fullName>
    </recommendedName>
</protein>
<dbReference type="InterPro" id="IPR032302">
    <property type="entry name" value="THOC2_N"/>
</dbReference>
<evidence type="ECO:0000256" key="2">
    <source>
        <dbReference type="ARBA" id="ARBA00007857"/>
    </source>
</evidence>
<dbReference type="InterPro" id="IPR021726">
    <property type="entry name" value="THO_THOC2_N"/>
</dbReference>
<feature type="compositionally biased region" description="Basic and acidic residues" evidence="7">
    <location>
        <begin position="1202"/>
        <end position="1241"/>
    </location>
</feature>
<evidence type="ECO:0000256" key="3">
    <source>
        <dbReference type="ARBA" id="ARBA00019596"/>
    </source>
</evidence>
<proteinExistence type="inferred from homology"/>
<feature type="domain" description="THO complex subunitTHOC2 C-terminal" evidence="8">
    <location>
        <begin position="837"/>
        <end position="1131"/>
    </location>
</feature>
<sequence>MFTDKNWETSGKNDFIKAVRSHTDNPNELKKLLYICCNQAISGQLRHDWLISSLSNIVETNPSIPILLTDVLLVCDIETLAADNKDQRENYLALLAGCSNKLIADVLLKERLDYDTIGEAKIIANKKATSTKFIKLKTRLFYKQQKFNLFREESEGYAKLITELSQPGGFDCNHMLQVLRSLIGCFNLDPNRVLDVVLECFECRPYLADSYISLLCNFLNNSSTLAQILAFKFSFYLNDNSMVTPDSLYEVTALLLQQKLLSLHQIYPFLSPSDKTIFEYNQNEIKDARAYARKTFVSTEEKPMEEDRLSDMEKFSLLINNQKLGLCLALLKVGDWKTAHELIERLPSFYAVTNPIIAKQLCSLIHYAMDIIYHSHSGLPSNIINKVKMYKCDGKPSIKQAETVEELKENVFPMISTLGPFLHSDTLLISKIIRIGKSIMSTTPVGDVKYELLSILDEAILPSLSLIEGNCGLADELWQFLCLFPYTARYRLYFNWKAEPSIPIMIRTRSVNMRRIKYIMKRLSKENVKYSGRQIGKLSHSNPSFLFEYMSIQIQSYDNLIGPVVDSLKYLTSLSYDVLIYCIIEALSNSNKDRTLHDGATISPWLLSLANFCGSVVKKYPVELPGLLQFIANQLKAEKSLDLLILKEIIQKMAGIEASEEMTNEQLAAMSGGELLRAEGGYFNQVRNTRKSSVRLKDTLLESNLAMPLCILMAQQRNCILYSKQEHSHIKLVGKLYDQCQETLVQYGSFLSCNLSIDDYIGRLPSLGALITNFNLSADVAFFLVRPMIAHNVRQKFEELRKNERSSKGIHLYIEAWETVTKPFVDIIIPAFPTKFWEDLSPRFFVTFWTLSIYDLEVPKSSYDHEVEKLKKQIQSTEDNKDMNPGKKKKEIERCRLLQEKLLEEQLRQDEHVRRVRQRLEKERDQWFQSKLAKMEMTTQFLQHCLFPRSIFTATDALYCAKFVHLLHTIKTPNFSTLICYDRIFGDISYTMSSCTENEANHYGRFLCALQETVMRWHKDKLVFEKECAKYPGFVTKFFEKEPAHVDYESYRHVCHKWHYRLTKSFIVCLDSGDYVQIRNALIVLTKLITHFPAINSFAQAIERRIDNIRNTEQTKRPDLYALATGYSGQLKTKRATCVPEHEFHLKPQQPVNSAKTPNNVKKESKQESNNTSAPVTKSPPPKEKKDNILKPRPPAEANENSSEKKKESKNETVRSAEKKEKAVKADRNHISSEKSVKSDSKSSVPSSPRKGDHRGRSVEPPIEGQEREHKRRKIEAKTHEDGNVTSGGGAGPGTGVSTGGGSGTNSERRSEKEKERNENYERRRGGEDSTSSSPSTNNRNHEKKTANSSSRKRV</sequence>
<evidence type="ECO:0000313" key="11">
    <source>
        <dbReference type="EnsemblMetazoa" id="tetur29g00500.1"/>
    </source>
</evidence>
<dbReference type="eggNOG" id="KOG1874">
    <property type="taxonomic scope" value="Eukaryota"/>
</dbReference>
<accession>T1KZY2</accession>
<dbReference type="EMBL" id="CAEY01000758">
    <property type="status" value="NOT_ANNOTATED_CDS"/>
    <property type="molecule type" value="Genomic_DNA"/>
</dbReference>
<evidence type="ECO:0000313" key="12">
    <source>
        <dbReference type="Proteomes" id="UP000015104"/>
    </source>
</evidence>
<feature type="compositionally biased region" description="Basic and acidic residues" evidence="7">
    <location>
        <begin position="1307"/>
        <end position="1328"/>
    </location>
</feature>
<evidence type="ECO:0000259" key="9">
    <source>
        <dbReference type="Pfam" id="PF11732"/>
    </source>
</evidence>
<keyword evidence="12" id="KW-1185">Reference proteome</keyword>
<feature type="region of interest" description="Disordered" evidence="7">
    <location>
        <begin position="1143"/>
        <end position="1355"/>
    </location>
</feature>
<dbReference type="GO" id="GO:0006406">
    <property type="term" value="P:mRNA export from nucleus"/>
    <property type="evidence" value="ECO:0007669"/>
    <property type="project" value="InterPro"/>
</dbReference>
<reference evidence="12" key="1">
    <citation type="submission" date="2011-08" db="EMBL/GenBank/DDBJ databases">
        <authorList>
            <person name="Rombauts S."/>
        </authorList>
    </citation>
    <scope>NUCLEOTIDE SEQUENCE</scope>
    <source>
        <strain evidence="12">London</strain>
    </source>
</reference>
<dbReference type="InterPro" id="IPR040007">
    <property type="entry name" value="Tho2"/>
</dbReference>
<dbReference type="PANTHER" id="PTHR21597:SF0">
    <property type="entry name" value="THO COMPLEX SUBUNIT 2"/>
    <property type="match status" value="1"/>
</dbReference>
<dbReference type="Proteomes" id="UP000015104">
    <property type="component" value="Unassembled WGS sequence"/>
</dbReference>